<dbReference type="EMBL" id="CM007386">
    <property type="protein sequence ID" value="ONK67110.1"/>
    <property type="molecule type" value="Genomic_DNA"/>
</dbReference>
<keyword evidence="6" id="KW-0256">Endoplasmic reticulum</keyword>
<reference evidence="13" key="1">
    <citation type="journal article" date="2017" name="Nat. Commun.">
        <title>The asparagus genome sheds light on the origin and evolution of a young Y chromosome.</title>
        <authorList>
            <person name="Harkess A."/>
            <person name="Zhou J."/>
            <person name="Xu C."/>
            <person name="Bowers J.E."/>
            <person name="Van der Hulst R."/>
            <person name="Ayyampalayam S."/>
            <person name="Mercati F."/>
            <person name="Riccardi P."/>
            <person name="McKain M.R."/>
            <person name="Kakrana A."/>
            <person name="Tang H."/>
            <person name="Ray J."/>
            <person name="Groenendijk J."/>
            <person name="Arikit S."/>
            <person name="Mathioni S.M."/>
            <person name="Nakano M."/>
            <person name="Shan H."/>
            <person name="Telgmann-Rauber A."/>
            <person name="Kanno A."/>
            <person name="Yue Z."/>
            <person name="Chen H."/>
            <person name="Li W."/>
            <person name="Chen Y."/>
            <person name="Xu X."/>
            <person name="Zhang Y."/>
            <person name="Luo S."/>
            <person name="Chen H."/>
            <person name="Gao J."/>
            <person name="Mao Z."/>
            <person name="Pires J.C."/>
            <person name="Luo M."/>
            <person name="Kudrna D."/>
            <person name="Wing R.A."/>
            <person name="Meyers B.C."/>
            <person name="Yi K."/>
            <person name="Kong H."/>
            <person name="Lavrijsen P."/>
            <person name="Sunseri F."/>
            <person name="Falavigna A."/>
            <person name="Ye Y."/>
            <person name="Leebens-Mack J.H."/>
            <person name="Chen G."/>
        </authorList>
    </citation>
    <scope>NUCLEOTIDE SEQUENCE [LARGE SCALE GENOMIC DNA]</scope>
    <source>
        <strain evidence="13">cv. DH0086</strain>
    </source>
</reference>
<dbReference type="InterPro" id="IPR019308">
    <property type="entry name" value="TMEM214"/>
</dbReference>
<evidence type="ECO:0000313" key="12">
    <source>
        <dbReference type="EMBL" id="ONK67110.1"/>
    </source>
</evidence>
<gene>
    <name evidence="12" type="ORF">A4U43_C06F15820</name>
</gene>
<comment type="similarity">
    <text evidence="2">Belongs to the TMEM214 family.</text>
</comment>
<evidence type="ECO:0000256" key="5">
    <source>
        <dbReference type="ARBA" id="ARBA00022703"/>
    </source>
</evidence>
<evidence type="ECO:0000313" key="13">
    <source>
        <dbReference type="Proteomes" id="UP000243459"/>
    </source>
</evidence>
<protein>
    <submittedName>
        <fullName evidence="12">Uncharacterized protein</fullName>
    </submittedName>
</protein>
<keyword evidence="9" id="KW-0325">Glycoprotein</keyword>
<evidence type="ECO:0000256" key="6">
    <source>
        <dbReference type="ARBA" id="ARBA00022824"/>
    </source>
</evidence>
<comment type="function">
    <text evidence="10">Critical mediator, in cooperation with CASP4, of endoplasmic reticulum-stress induced apoptosis. Required or the activation of CASP4 following endoplasmic reticulum stress.</text>
</comment>
<dbReference type="Proteomes" id="UP000243459">
    <property type="component" value="Chromosome 6"/>
</dbReference>
<dbReference type="PANTHER" id="PTHR13448">
    <property type="entry name" value="TRANSMEMBRANE PROTEIN 214"/>
    <property type="match status" value="1"/>
</dbReference>
<dbReference type="AlphaFoldDB" id="A0A5P1ESS3"/>
<comment type="subcellular location">
    <subcellularLocation>
        <location evidence="1">Endoplasmic reticulum membrane</location>
        <topology evidence="1">Multi-pass membrane protein</topology>
    </subcellularLocation>
</comment>
<dbReference type="GO" id="GO:0005789">
    <property type="term" value="C:endoplasmic reticulum membrane"/>
    <property type="evidence" value="ECO:0007669"/>
    <property type="project" value="UniProtKB-SubCell"/>
</dbReference>
<name>A0A5P1ESS3_ASPOF</name>
<keyword evidence="7" id="KW-1133">Transmembrane helix</keyword>
<accession>A0A5P1ESS3</accession>
<feature type="region of interest" description="Disordered" evidence="11">
    <location>
        <begin position="1"/>
        <end position="41"/>
    </location>
</feature>
<evidence type="ECO:0000256" key="1">
    <source>
        <dbReference type="ARBA" id="ARBA00004477"/>
    </source>
</evidence>
<keyword evidence="4" id="KW-0812">Transmembrane</keyword>
<dbReference type="GO" id="GO:0005794">
    <property type="term" value="C:Golgi apparatus"/>
    <property type="evidence" value="ECO:0007669"/>
    <property type="project" value="TreeGrafter"/>
</dbReference>
<comment type="subunit">
    <text evidence="3">Constitutively interacts with CASP4; required for the localization of procaspase 4 to the ER.</text>
</comment>
<evidence type="ECO:0000256" key="3">
    <source>
        <dbReference type="ARBA" id="ARBA00011720"/>
    </source>
</evidence>
<dbReference type="Gramene" id="ONK67110">
    <property type="protein sequence ID" value="ONK67110"/>
    <property type="gene ID" value="A4U43_C06F15820"/>
</dbReference>
<evidence type="ECO:0000256" key="8">
    <source>
        <dbReference type="ARBA" id="ARBA00023136"/>
    </source>
</evidence>
<evidence type="ECO:0000256" key="11">
    <source>
        <dbReference type="SAM" id="MobiDB-lite"/>
    </source>
</evidence>
<sequence>MRGGGGGRMRPSEGPSLNGPHHRDRQDPSDESDGEGSYESQQDIQLMRFTDYFGKAFAAVSGSQFPWSKLFKESPVSKIIDCPDIFRLEL</sequence>
<keyword evidence="13" id="KW-1185">Reference proteome</keyword>
<proteinExistence type="inferred from homology"/>
<evidence type="ECO:0000256" key="7">
    <source>
        <dbReference type="ARBA" id="ARBA00022989"/>
    </source>
</evidence>
<organism evidence="12 13">
    <name type="scientific">Asparagus officinalis</name>
    <name type="common">Garden asparagus</name>
    <dbReference type="NCBI Taxonomy" id="4686"/>
    <lineage>
        <taxon>Eukaryota</taxon>
        <taxon>Viridiplantae</taxon>
        <taxon>Streptophyta</taxon>
        <taxon>Embryophyta</taxon>
        <taxon>Tracheophyta</taxon>
        <taxon>Spermatophyta</taxon>
        <taxon>Magnoliopsida</taxon>
        <taxon>Liliopsida</taxon>
        <taxon>Asparagales</taxon>
        <taxon>Asparagaceae</taxon>
        <taxon>Asparagoideae</taxon>
        <taxon>Asparagus</taxon>
    </lineage>
</organism>
<dbReference type="PANTHER" id="PTHR13448:SF0">
    <property type="entry name" value="TRANSMEMBRANE PROTEIN 214"/>
    <property type="match status" value="1"/>
</dbReference>
<evidence type="ECO:0000256" key="9">
    <source>
        <dbReference type="ARBA" id="ARBA00023180"/>
    </source>
</evidence>
<evidence type="ECO:0000256" key="2">
    <source>
        <dbReference type="ARBA" id="ARBA00007984"/>
    </source>
</evidence>
<keyword evidence="5" id="KW-0053">Apoptosis</keyword>
<evidence type="ECO:0000256" key="4">
    <source>
        <dbReference type="ARBA" id="ARBA00022692"/>
    </source>
</evidence>
<evidence type="ECO:0000256" key="10">
    <source>
        <dbReference type="ARBA" id="ARBA00024938"/>
    </source>
</evidence>
<keyword evidence="8" id="KW-0472">Membrane</keyword>